<evidence type="ECO:0000313" key="9">
    <source>
        <dbReference type="EMBL" id="GEA50846.1"/>
    </source>
</evidence>
<dbReference type="GO" id="GO:0005886">
    <property type="term" value="C:plasma membrane"/>
    <property type="evidence" value="ECO:0007669"/>
    <property type="project" value="UniProtKB-SubCell"/>
</dbReference>
<evidence type="ECO:0000256" key="1">
    <source>
        <dbReference type="ARBA" id="ARBA00004651"/>
    </source>
</evidence>
<feature type="transmembrane region" description="Helical" evidence="7">
    <location>
        <begin position="356"/>
        <end position="375"/>
    </location>
</feature>
<name>A0A4Y3HUT8_9VIBR</name>
<keyword evidence="2" id="KW-0813">Transport</keyword>
<dbReference type="AlphaFoldDB" id="A0A4Y3HUT8"/>
<gene>
    <name evidence="9" type="ORF">VIN01S_16500</name>
</gene>
<dbReference type="Gene3D" id="1.20.1250.20">
    <property type="entry name" value="MFS general substrate transporter like domains"/>
    <property type="match status" value="1"/>
</dbReference>
<proteinExistence type="predicted"/>
<dbReference type="CDD" id="cd17477">
    <property type="entry name" value="MFS_YcaD_like"/>
    <property type="match status" value="1"/>
</dbReference>
<evidence type="ECO:0000313" key="10">
    <source>
        <dbReference type="Proteomes" id="UP000318717"/>
    </source>
</evidence>
<dbReference type="GO" id="GO:0022857">
    <property type="term" value="F:transmembrane transporter activity"/>
    <property type="evidence" value="ECO:0007669"/>
    <property type="project" value="InterPro"/>
</dbReference>
<dbReference type="PANTHER" id="PTHR23521">
    <property type="entry name" value="TRANSPORTER MFS SUPERFAMILY"/>
    <property type="match status" value="1"/>
</dbReference>
<evidence type="ECO:0000256" key="5">
    <source>
        <dbReference type="ARBA" id="ARBA00022989"/>
    </source>
</evidence>
<comment type="caution">
    <text evidence="9">The sequence shown here is derived from an EMBL/GenBank/DDBJ whole genome shotgun (WGS) entry which is preliminary data.</text>
</comment>
<feature type="transmembrane region" description="Helical" evidence="7">
    <location>
        <begin position="323"/>
        <end position="344"/>
    </location>
</feature>
<feature type="transmembrane region" description="Helical" evidence="7">
    <location>
        <begin position="78"/>
        <end position="97"/>
    </location>
</feature>
<sequence length="385" mass="40974">MEKALLPEGVSRITVPVIALTFYAVASGYLMSLIPLILSQFNIPLHYASWLASAFYSGLLFGAVIIEHIIHKLGHRNAFIGCLVTFSVTAVALPVFANGLVWLVARFIAGVAVAGIFVIVESWLMTGDEESRMKRLSVYMLSLYGGSACGQLGISVFGINGVMPFILIVSPIIVAVLVLKFFACTQPNSQASASLSIKQISRLNHAAIIGCIVSGLTLGAIYGLMPVELANRKIEHTDIGSLMALVILGGMLVQPLVSKLNKFMSRIMLMATLCMLGMFAIGLTFVSSSLAVLAGALFVLGMATFGIYPVAINLGCEKLDERFIVSATQVMLFSYSIGSVAGPVVADGFLSQLHGLLGYLFAALLATCIYMLVAASRTKQQMVTG</sequence>
<dbReference type="InterPro" id="IPR036259">
    <property type="entry name" value="MFS_trans_sf"/>
</dbReference>
<feature type="transmembrane region" description="Helical" evidence="7">
    <location>
        <begin position="136"/>
        <end position="159"/>
    </location>
</feature>
<feature type="transmembrane region" description="Helical" evidence="7">
    <location>
        <begin position="20"/>
        <end position="41"/>
    </location>
</feature>
<dbReference type="SUPFAM" id="SSF103473">
    <property type="entry name" value="MFS general substrate transporter"/>
    <property type="match status" value="1"/>
</dbReference>
<keyword evidence="3" id="KW-1003">Cell membrane</keyword>
<feature type="transmembrane region" description="Helical" evidence="7">
    <location>
        <begin position="103"/>
        <end position="124"/>
    </location>
</feature>
<reference evidence="9 10" key="1">
    <citation type="submission" date="2019-06" db="EMBL/GenBank/DDBJ databases">
        <title>Whole genome shotgun sequence of Vibrio inusitatus NBRC 102082.</title>
        <authorList>
            <person name="Hosoyama A."/>
            <person name="Uohara A."/>
            <person name="Ohji S."/>
            <person name="Ichikawa N."/>
        </authorList>
    </citation>
    <scope>NUCLEOTIDE SEQUENCE [LARGE SCALE GENOMIC DNA]</scope>
    <source>
        <strain evidence="9 10">NBRC 102082</strain>
    </source>
</reference>
<evidence type="ECO:0000256" key="6">
    <source>
        <dbReference type="ARBA" id="ARBA00023136"/>
    </source>
</evidence>
<dbReference type="Proteomes" id="UP000318717">
    <property type="component" value="Unassembled WGS sequence"/>
</dbReference>
<dbReference type="InterPro" id="IPR020846">
    <property type="entry name" value="MFS_dom"/>
</dbReference>
<keyword evidence="10" id="KW-1185">Reference proteome</keyword>
<dbReference type="InterPro" id="IPR047200">
    <property type="entry name" value="MFS_YcaD-like"/>
</dbReference>
<dbReference type="EMBL" id="BJLF01000007">
    <property type="protein sequence ID" value="GEA50846.1"/>
    <property type="molecule type" value="Genomic_DNA"/>
</dbReference>
<organism evidence="9 10">
    <name type="scientific">Vibrio inusitatus NBRC 102082</name>
    <dbReference type="NCBI Taxonomy" id="1219070"/>
    <lineage>
        <taxon>Bacteria</taxon>
        <taxon>Pseudomonadati</taxon>
        <taxon>Pseudomonadota</taxon>
        <taxon>Gammaproteobacteria</taxon>
        <taxon>Vibrionales</taxon>
        <taxon>Vibrionaceae</taxon>
        <taxon>Vibrio</taxon>
    </lineage>
</organism>
<evidence type="ECO:0000256" key="4">
    <source>
        <dbReference type="ARBA" id="ARBA00022692"/>
    </source>
</evidence>
<comment type="subcellular location">
    <subcellularLocation>
        <location evidence="1">Cell membrane</location>
        <topology evidence="1">Multi-pass membrane protein</topology>
    </subcellularLocation>
</comment>
<keyword evidence="5 7" id="KW-1133">Transmembrane helix</keyword>
<keyword evidence="4 7" id="KW-0812">Transmembrane</keyword>
<feature type="transmembrane region" description="Helical" evidence="7">
    <location>
        <begin position="292"/>
        <end position="311"/>
    </location>
</feature>
<feature type="transmembrane region" description="Helical" evidence="7">
    <location>
        <begin position="269"/>
        <end position="286"/>
    </location>
</feature>
<feature type="domain" description="Major facilitator superfamily (MFS) profile" evidence="8">
    <location>
        <begin position="12"/>
        <end position="379"/>
    </location>
</feature>
<dbReference type="PROSITE" id="PS50850">
    <property type="entry name" value="MFS"/>
    <property type="match status" value="1"/>
</dbReference>
<protein>
    <submittedName>
        <fullName evidence="9">MFS transporter</fullName>
    </submittedName>
</protein>
<dbReference type="PANTHER" id="PTHR23521:SF2">
    <property type="entry name" value="TRANSPORTER MFS SUPERFAMILY"/>
    <property type="match status" value="1"/>
</dbReference>
<dbReference type="RefSeq" id="WP_141345195.1">
    <property type="nucleotide sequence ID" value="NZ_BJLF01000007.1"/>
</dbReference>
<dbReference type="OrthoDB" id="9810614at2"/>
<evidence type="ECO:0000256" key="3">
    <source>
        <dbReference type="ARBA" id="ARBA00022475"/>
    </source>
</evidence>
<feature type="transmembrane region" description="Helical" evidence="7">
    <location>
        <begin position="206"/>
        <end position="227"/>
    </location>
</feature>
<keyword evidence="6 7" id="KW-0472">Membrane</keyword>
<accession>A0A4Y3HUT8</accession>
<feature type="transmembrane region" description="Helical" evidence="7">
    <location>
        <begin position="165"/>
        <end position="185"/>
    </location>
</feature>
<dbReference type="InterPro" id="IPR011701">
    <property type="entry name" value="MFS"/>
</dbReference>
<evidence type="ECO:0000256" key="2">
    <source>
        <dbReference type="ARBA" id="ARBA00022448"/>
    </source>
</evidence>
<evidence type="ECO:0000259" key="8">
    <source>
        <dbReference type="PROSITE" id="PS50850"/>
    </source>
</evidence>
<feature type="transmembrane region" description="Helical" evidence="7">
    <location>
        <begin position="239"/>
        <end position="257"/>
    </location>
</feature>
<feature type="transmembrane region" description="Helical" evidence="7">
    <location>
        <begin position="47"/>
        <end position="66"/>
    </location>
</feature>
<dbReference type="Pfam" id="PF07690">
    <property type="entry name" value="MFS_1"/>
    <property type="match status" value="1"/>
</dbReference>
<evidence type="ECO:0000256" key="7">
    <source>
        <dbReference type="SAM" id="Phobius"/>
    </source>
</evidence>